<gene>
    <name evidence="2" type="ORF">SAMN05428998_10162</name>
</gene>
<organism evidence="2 3">
    <name type="scientific">Tistlia consotensis USBA 355</name>
    <dbReference type="NCBI Taxonomy" id="560819"/>
    <lineage>
        <taxon>Bacteria</taxon>
        <taxon>Pseudomonadati</taxon>
        <taxon>Pseudomonadota</taxon>
        <taxon>Alphaproteobacteria</taxon>
        <taxon>Rhodospirillales</taxon>
        <taxon>Rhodovibrionaceae</taxon>
        <taxon>Tistlia</taxon>
    </lineage>
</organism>
<proteinExistence type="predicted"/>
<keyword evidence="1" id="KW-0732">Signal</keyword>
<dbReference type="EMBL" id="FWZX01000001">
    <property type="protein sequence ID" value="SME88161.1"/>
    <property type="molecule type" value="Genomic_DNA"/>
</dbReference>
<sequence length="170" mass="18762">MRWMTMAAGLLVAARLLAGGPAMAEQAVTPADNAGDERAGYYYPAPQTEETYVARAKTLKEANRSLRLGFVTGFTKGQLDSPTPIWFAIYAKGAESDEMIITALEEGKIDTLYRARGLLAVLTAMARQLPVFQENGLQDWFTFFDLAKMLGFKKVTISDGKTYAHRVNIE</sequence>
<evidence type="ECO:0000313" key="3">
    <source>
        <dbReference type="Proteomes" id="UP000192917"/>
    </source>
</evidence>
<dbReference type="STRING" id="560819.SAMN05428998_10162"/>
<evidence type="ECO:0000313" key="2">
    <source>
        <dbReference type="EMBL" id="SME88161.1"/>
    </source>
</evidence>
<evidence type="ECO:0000256" key="1">
    <source>
        <dbReference type="SAM" id="SignalP"/>
    </source>
</evidence>
<evidence type="ECO:0008006" key="4">
    <source>
        <dbReference type="Google" id="ProtNLM"/>
    </source>
</evidence>
<feature type="chain" id="PRO_5013164818" description="Molybdopterin-guanine dinucleotide biosynthesis protein A" evidence="1">
    <location>
        <begin position="25"/>
        <end position="170"/>
    </location>
</feature>
<accession>A0A1Y6B2H7</accession>
<dbReference type="AlphaFoldDB" id="A0A1Y6B2H7"/>
<keyword evidence="3" id="KW-1185">Reference proteome</keyword>
<feature type="signal peptide" evidence="1">
    <location>
        <begin position="1"/>
        <end position="24"/>
    </location>
</feature>
<reference evidence="2 3" key="1">
    <citation type="submission" date="2017-04" db="EMBL/GenBank/DDBJ databases">
        <authorList>
            <person name="Afonso C.L."/>
            <person name="Miller P.J."/>
            <person name="Scott M.A."/>
            <person name="Spackman E."/>
            <person name="Goraichik I."/>
            <person name="Dimitrov K.M."/>
            <person name="Suarez D.L."/>
            <person name="Swayne D.E."/>
        </authorList>
    </citation>
    <scope>NUCLEOTIDE SEQUENCE [LARGE SCALE GENOMIC DNA]</scope>
    <source>
        <strain evidence="2 3">USBA 355</strain>
    </source>
</reference>
<protein>
    <recommendedName>
        <fullName evidence="4">Molybdopterin-guanine dinucleotide biosynthesis protein A</fullName>
    </recommendedName>
</protein>
<dbReference type="RefSeq" id="WP_085120433.1">
    <property type="nucleotide sequence ID" value="NZ_FWZX01000001.1"/>
</dbReference>
<dbReference type="Proteomes" id="UP000192917">
    <property type="component" value="Unassembled WGS sequence"/>
</dbReference>
<name>A0A1Y6B2H7_9PROT</name>